<dbReference type="InterPro" id="IPR044922">
    <property type="entry name" value="DUF2063_N_sf"/>
</dbReference>
<organism evidence="2 3">
    <name type="scientific">Pseudomonas caspiana</name>
    <dbReference type="NCBI Taxonomy" id="1451454"/>
    <lineage>
        <taxon>Bacteria</taxon>
        <taxon>Pseudomonadati</taxon>
        <taxon>Pseudomonadota</taxon>
        <taxon>Gammaproteobacteria</taxon>
        <taxon>Pseudomonadales</taxon>
        <taxon>Pseudomonadaceae</taxon>
        <taxon>Pseudomonas</taxon>
    </lineage>
</organism>
<accession>A0A1Y3P2X1</accession>
<dbReference type="RefSeq" id="WP_087272502.1">
    <property type="nucleotide sequence ID" value="NZ_JBJGBV010000004.1"/>
</dbReference>
<proteinExistence type="predicted"/>
<dbReference type="Proteomes" id="UP000195440">
    <property type="component" value="Unassembled WGS sequence"/>
</dbReference>
<dbReference type="OrthoDB" id="4146344at2"/>
<evidence type="ECO:0000259" key="1">
    <source>
        <dbReference type="Pfam" id="PF09836"/>
    </source>
</evidence>
<keyword evidence="3" id="KW-1185">Reference proteome</keyword>
<reference evidence="2 3" key="1">
    <citation type="journal article" date="2017" name="Syst. Appl. Microbiol.">
        <title>Pseudomonas caspiana sp. nov., a citrus pathogen in the Pseudomonas syringae phylogenetic group.</title>
        <authorList>
            <person name="Busquets A."/>
            <person name="Gomila M."/>
            <person name="Beiki F."/>
            <person name="Mulet M."/>
            <person name="Rahimian H."/>
            <person name="Garcia-Valdes E."/>
            <person name="Lalucat J."/>
        </authorList>
    </citation>
    <scope>NUCLEOTIDE SEQUENCE [LARGE SCALE GENOMIC DNA]</scope>
    <source>
        <strain evidence="2 3">FBF102</strain>
    </source>
</reference>
<dbReference type="Gene3D" id="1.10.150.690">
    <property type="entry name" value="DUF2063"/>
    <property type="match status" value="1"/>
</dbReference>
<protein>
    <recommendedName>
        <fullName evidence="1">Putative DNA-binding domain-containing protein</fullName>
    </recommendedName>
</protein>
<dbReference type="Pfam" id="PF09836">
    <property type="entry name" value="DUF2063"/>
    <property type="match status" value="1"/>
</dbReference>
<feature type="domain" description="Putative DNA-binding" evidence="1">
    <location>
        <begin position="8"/>
        <end position="93"/>
    </location>
</feature>
<dbReference type="AlphaFoldDB" id="A0A1Y3P2X1"/>
<comment type="caution">
    <text evidence="2">The sequence shown here is derived from an EMBL/GenBank/DDBJ whole genome shotgun (WGS) entry which is preliminary data.</text>
</comment>
<dbReference type="InterPro" id="IPR018640">
    <property type="entry name" value="DUF2063"/>
</dbReference>
<evidence type="ECO:0000313" key="2">
    <source>
        <dbReference type="EMBL" id="OUM71873.1"/>
    </source>
</evidence>
<sequence>MTLSLAGFQDAFISALYDRDSQNLPVLTEQSGFLVYRNTVIKGASDALLANFPTVLRLVGTEWMQAAAALYVGHSPPTDARLLEYGKGFPDFLDAFEHAQNLPYLGNVARLDLLWIEAHGAVDQLALDVAAFAGIPPELLASVRLELRATSRWKWFSEQPIYTIWRCNREHIDVPAELNWVGEGILISRIDGLIVWYALSIGECAFLDACAANLSLKHAAEYATQAQPELNLMRMLNRLIAANVFAAN</sequence>
<dbReference type="EMBL" id="LOHF01000022">
    <property type="protein sequence ID" value="OUM71873.1"/>
    <property type="molecule type" value="Genomic_DNA"/>
</dbReference>
<gene>
    <name evidence="2" type="ORF">AUC60_21350</name>
</gene>
<name>A0A1Y3P2X1_9PSED</name>
<evidence type="ECO:0000313" key="3">
    <source>
        <dbReference type="Proteomes" id="UP000195440"/>
    </source>
</evidence>